<evidence type="ECO:0000256" key="3">
    <source>
        <dbReference type="ARBA" id="ARBA00022729"/>
    </source>
</evidence>
<evidence type="ECO:0000256" key="4">
    <source>
        <dbReference type="ARBA" id="ARBA00023136"/>
    </source>
</evidence>
<reference evidence="10" key="1">
    <citation type="journal article" date="2019" name="Int. J. Syst. Evol. Microbiol.">
        <title>The Global Catalogue of Microorganisms (GCM) 10K type strain sequencing project: providing services to taxonomists for standard genome sequencing and annotation.</title>
        <authorList>
            <consortium name="The Broad Institute Genomics Platform"/>
            <consortium name="The Broad Institute Genome Sequencing Center for Infectious Disease"/>
            <person name="Wu L."/>
            <person name="Ma J."/>
        </authorList>
    </citation>
    <scope>NUCLEOTIDE SEQUENCE [LARGE SCALE GENOMIC DNA]</scope>
    <source>
        <strain evidence="10">JCM 17858</strain>
    </source>
</reference>
<keyword evidence="4" id="KW-0472">Membrane</keyword>
<keyword evidence="10" id="KW-1185">Reference proteome</keyword>
<comment type="similarity">
    <text evidence="2">Belongs to the SusD family.</text>
</comment>
<feature type="domain" description="RagB/SusD" evidence="7">
    <location>
        <begin position="345"/>
        <end position="497"/>
    </location>
</feature>
<dbReference type="Pfam" id="PF07980">
    <property type="entry name" value="SusD_RagB"/>
    <property type="match status" value="1"/>
</dbReference>
<dbReference type="Pfam" id="PF14322">
    <property type="entry name" value="SusD-like_3"/>
    <property type="match status" value="1"/>
</dbReference>
<gene>
    <name evidence="9" type="ORF">GCM10023173_13540</name>
</gene>
<dbReference type="EMBL" id="BAABGR010000015">
    <property type="protein sequence ID" value="GAA4515575.1"/>
    <property type="molecule type" value="Genomic_DNA"/>
</dbReference>
<proteinExistence type="inferred from homology"/>
<accession>A0ABP8R1B5</accession>
<evidence type="ECO:0000259" key="7">
    <source>
        <dbReference type="Pfam" id="PF07980"/>
    </source>
</evidence>
<dbReference type="SUPFAM" id="SSF48452">
    <property type="entry name" value="TPR-like"/>
    <property type="match status" value="1"/>
</dbReference>
<organism evidence="9 10">
    <name type="scientific">Sphingobacterium thermophilum</name>
    <dbReference type="NCBI Taxonomy" id="768534"/>
    <lineage>
        <taxon>Bacteria</taxon>
        <taxon>Pseudomonadati</taxon>
        <taxon>Bacteroidota</taxon>
        <taxon>Sphingobacteriia</taxon>
        <taxon>Sphingobacteriales</taxon>
        <taxon>Sphingobacteriaceae</taxon>
        <taxon>Sphingobacterium</taxon>
    </lineage>
</organism>
<comment type="caution">
    <text evidence="9">The sequence shown here is derived from an EMBL/GenBank/DDBJ whole genome shotgun (WGS) entry which is preliminary data.</text>
</comment>
<dbReference type="InterPro" id="IPR033985">
    <property type="entry name" value="SusD-like_N"/>
</dbReference>
<comment type="subcellular location">
    <subcellularLocation>
        <location evidence="1">Cell outer membrane</location>
    </subcellularLocation>
</comment>
<evidence type="ECO:0000256" key="5">
    <source>
        <dbReference type="ARBA" id="ARBA00023237"/>
    </source>
</evidence>
<evidence type="ECO:0000256" key="2">
    <source>
        <dbReference type="ARBA" id="ARBA00006275"/>
    </source>
</evidence>
<feature type="domain" description="SusD-like N-terminal" evidence="8">
    <location>
        <begin position="74"/>
        <end position="209"/>
    </location>
</feature>
<dbReference type="InterPro" id="IPR012944">
    <property type="entry name" value="SusD_RagB_dom"/>
</dbReference>
<keyword evidence="5" id="KW-0998">Cell outer membrane</keyword>
<dbReference type="Gene3D" id="1.25.40.390">
    <property type="match status" value="1"/>
</dbReference>
<evidence type="ECO:0000313" key="9">
    <source>
        <dbReference type="EMBL" id="GAA4515575.1"/>
    </source>
</evidence>
<evidence type="ECO:0000256" key="1">
    <source>
        <dbReference type="ARBA" id="ARBA00004442"/>
    </source>
</evidence>
<feature type="chain" id="PRO_5045671211" evidence="6">
    <location>
        <begin position="22"/>
        <end position="497"/>
    </location>
</feature>
<dbReference type="InterPro" id="IPR011990">
    <property type="entry name" value="TPR-like_helical_dom_sf"/>
</dbReference>
<keyword evidence="3 6" id="KW-0732">Signal</keyword>
<evidence type="ECO:0000313" key="10">
    <source>
        <dbReference type="Proteomes" id="UP001500394"/>
    </source>
</evidence>
<dbReference type="PROSITE" id="PS51257">
    <property type="entry name" value="PROKAR_LIPOPROTEIN"/>
    <property type="match status" value="1"/>
</dbReference>
<sequence>MKKMKKYILMGIAITSLLSSCDLDLYPYNVIESSQSFKTVSDAKNWANRLHSDLRGRVYGHYILSPDIQADQLNATSDYGNNYGSVHRWTDLTSDNYQIRDNWQGYYSALINVNTAIEGFATISPANANEEKELKEYVGMAHLVRAYYYFLLNARYANAYNESTASSDLSVPLVLTPDINALPARNTVKEVYEQILSDLDVARTNLATKAGAANASTLNIDVVTALEARVKLYMKDWAGAKTAAETLINSNKYVLYNTAADVKKMWHEDAPNEVIFAPFVSINELPNTQGGTYLGWNNGSRHYVPYYLPSQWVIDMFDDNDFRKDAYFLTSDSVLLSGSYHTLTMVNKYPGNPRLRAANAATNYAHSPKIFRIAETILIAAEASYHANNPDAARNHLNKLREARGLPALANTVTGNSLLNEIKNERFRELAFEGYRFDDLKRWGEGFTRRDPQNVNVIQRGNDFDTKTVSANHSKFTWGIPDRDVTANPNIVQNKDW</sequence>
<name>A0ABP8R1B5_9SPHI</name>
<evidence type="ECO:0000259" key="8">
    <source>
        <dbReference type="Pfam" id="PF14322"/>
    </source>
</evidence>
<feature type="signal peptide" evidence="6">
    <location>
        <begin position="1"/>
        <end position="21"/>
    </location>
</feature>
<dbReference type="Proteomes" id="UP001500394">
    <property type="component" value="Unassembled WGS sequence"/>
</dbReference>
<evidence type="ECO:0000256" key="6">
    <source>
        <dbReference type="SAM" id="SignalP"/>
    </source>
</evidence>
<protein>
    <submittedName>
        <fullName evidence="9">RagB/SusD family nutrient uptake outer membrane protein</fullName>
    </submittedName>
</protein>